<dbReference type="Pfam" id="PF01381">
    <property type="entry name" value="HTH_3"/>
    <property type="match status" value="1"/>
</dbReference>
<dbReference type="GO" id="GO:0003677">
    <property type="term" value="F:DNA binding"/>
    <property type="evidence" value="ECO:0007669"/>
    <property type="project" value="UniProtKB-KW"/>
</dbReference>
<name>A0A3E2WJJ9_9FIRM</name>
<dbReference type="GeneID" id="93332223"/>
<comment type="caution">
    <text evidence="3">The sequence shown here is derived from an EMBL/GenBank/DDBJ whole genome shotgun (WGS) entry which is preliminary data.</text>
</comment>
<evidence type="ECO:0000259" key="2">
    <source>
        <dbReference type="PROSITE" id="PS50943"/>
    </source>
</evidence>
<dbReference type="SMART" id="SM00530">
    <property type="entry name" value="HTH_XRE"/>
    <property type="match status" value="1"/>
</dbReference>
<sequence>MNKIEYQELIAFHPGYYVKNYIDEQGNTQEELAKRLQTTPKYISDLVNGRINLTDEMVLRLSIVFGTSTKMWLNLNQKYIEKKLEIEIRKRIAEECELVRKIDYKYWVDLGLVKATRITTEKVQELQRYFKVSSLIVLRQSDFLVQYRTSVSEVTDVNIINANAWVQTAINIGTQIDVEPFDKKKLIEAIPEIRNMTVQNPKVFYPRLKELLASYGVALVLLPNLKNCGVNGAVKWLGKDKVILALNDRRKYADTFWFALFHELGHVLQQRIKVLLVSEKNKAGLKTDDLIQRLEVEADTFSQNTLIPKTAYDEFVRINQSGFTAEKIKEFASNINILPGIVVGRLQQDNFLTYQTTLNSLKIKYVIG</sequence>
<dbReference type="Gene3D" id="1.10.260.40">
    <property type="entry name" value="lambda repressor-like DNA-binding domains"/>
    <property type="match status" value="1"/>
</dbReference>
<dbReference type="PROSITE" id="PS50943">
    <property type="entry name" value="HTH_CROC1"/>
    <property type="match status" value="1"/>
</dbReference>
<dbReference type="CDD" id="cd00093">
    <property type="entry name" value="HTH_XRE"/>
    <property type="match status" value="1"/>
</dbReference>
<dbReference type="SUPFAM" id="SSF47413">
    <property type="entry name" value="lambda repressor-like DNA-binding domains"/>
    <property type="match status" value="1"/>
</dbReference>
<keyword evidence="1" id="KW-0238">DNA-binding</keyword>
<reference evidence="3 4" key="1">
    <citation type="submission" date="2018-08" db="EMBL/GenBank/DDBJ databases">
        <title>A genome reference for cultivated species of the human gut microbiota.</title>
        <authorList>
            <person name="Zou Y."/>
            <person name="Xue W."/>
            <person name="Luo G."/>
        </authorList>
    </citation>
    <scope>NUCLEOTIDE SEQUENCE [LARGE SCALE GENOMIC DNA]</scope>
    <source>
        <strain evidence="3 4">AF19-21</strain>
    </source>
</reference>
<evidence type="ECO:0000256" key="1">
    <source>
        <dbReference type="ARBA" id="ARBA00023125"/>
    </source>
</evidence>
<protein>
    <submittedName>
        <fullName evidence="3">Addiction module antidote protein, HigA family</fullName>
    </submittedName>
</protein>
<gene>
    <name evidence="3" type="primary">higA</name>
    <name evidence="3" type="ORF">DWX41_18465</name>
</gene>
<dbReference type="InterPro" id="IPR010982">
    <property type="entry name" value="Lambda_DNA-bd_dom_sf"/>
</dbReference>
<dbReference type="InterPro" id="IPR013430">
    <property type="entry name" value="Toxin_antidote_HigA"/>
</dbReference>
<proteinExistence type="predicted"/>
<evidence type="ECO:0000313" key="3">
    <source>
        <dbReference type="EMBL" id="RGC27252.1"/>
    </source>
</evidence>
<dbReference type="EMBL" id="QVIA01000025">
    <property type="protein sequence ID" value="RGC27252.1"/>
    <property type="molecule type" value="Genomic_DNA"/>
</dbReference>
<dbReference type="AlphaFoldDB" id="A0A3E2WJJ9"/>
<feature type="domain" description="HTH cro/C1-type" evidence="2">
    <location>
        <begin position="18"/>
        <end position="72"/>
    </location>
</feature>
<dbReference type="PANTHER" id="PTHR36924">
    <property type="entry name" value="ANTITOXIN HIGA-1"/>
    <property type="match status" value="1"/>
</dbReference>
<organism evidence="3 4">
    <name type="scientific">Hungatella hathewayi</name>
    <dbReference type="NCBI Taxonomy" id="154046"/>
    <lineage>
        <taxon>Bacteria</taxon>
        <taxon>Bacillati</taxon>
        <taxon>Bacillota</taxon>
        <taxon>Clostridia</taxon>
        <taxon>Lachnospirales</taxon>
        <taxon>Lachnospiraceae</taxon>
        <taxon>Hungatella</taxon>
    </lineage>
</organism>
<dbReference type="PANTHER" id="PTHR36924:SF1">
    <property type="entry name" value="ANTITOXIN HIGA-1"/>
    <property type="match status" value="1"/>
</dbReference>
<dbReference type="Proteomes" id="UP000261111">
    <property type="component" value="Unassembled WGS sequence"/>
</dbReference>
<dbReference type="InterPro" id="IPR001387">
    <property type="entry name" value="Cro/C1-type_HTH"/>
</dbReference>
<dbReference type="NCBIfam" id="TIGR02607">
    <property type="entry name" value="antidote_HigA"/>
    <property type="match status" value="1"/>
</dbReference>
<accession>A0A3E2WJJ9</accession>
<dbReference type="RefSeq" id="WP_025654226.1">
    <property type="nucleotide sequence ID" value="NZ_QVIA01000025.1"/>
</dbReference>
<evidence type="ECO:0000313" key="4">
    <source>
        <dbReference type="Proteomes" id="UP000261111"/>
    </source>
</evidence>